<gene>
    <name evidence="1" type="ORF">LCGC14_0342250</name>
</gene>
<sequence>MKTSIMGIKELLHYNDFEAFMFNKVEKHYQQMMLILGEYNNEATAEFKVAKNTLYVWNIDEYPHELS</sequence>
<comment type="caution">
    <text evidence="1">The sequence shown here is derived from an EMBL/GenBank/DDBJ whole genome shotgun (WGS) entry which is preliminary data.</text>
</comment>
<organism evidence="1">
    <name type="scientific">marine sediment metagenome</name>
    <dbReference type="NCBI Taxonomy" id="412755"/>
    <lineage>
        <taxon>unclassified sequences</taxon>
        <taxon>metagenomes</taxon>
        <taxon>ecological metagenomes</taxon>
    </lineage>
</organism>
<dbReference type="EMBL" id="LAZR01000251">
    <property type="protein sequence ID" value="KKN79208.1"/>
    <property type="molecule type" value="Genomic_DNA"/>
</dbReference>
<dbReference type="AlphaFoldDB" id="A0A0F9WL08"/>
<proteinExistence type="predicted"/>
<reference evidence="1" key="1">
    <citation type="journal article" date="2015" name="Nature">
        <title>Complex archaea that bridge the gap between prokaryotes and eukaryotes.</title>
        <authorList>
            <person name="Spang A."/>
            <person name="Saw J.H."/>
            <person name="Jorgensen S.L."/>
            <person name="Zaremba-Niedzwiedzka K."/>
            <person name="Martijn J."/>
            <person name="Lind A.E."/>
            <person name="van Eijk R."/>
            <person name="Schleper C."/>
            <person name="Guy L."/>
            <person name="Ettema T.J."/>
        </authorList>
    </citation>
    <scope>NUCLEOTIDE SEQUENCE</scope>
</reference>
<accession>A0A0F9WL08</accession>
<protein>
    <submittedName>
        <fullName evidence="1">Uncharacterized protein</fullName>
    </submittedName>
</protein>
<evidence type="ECO:0000313" key="1">
    <source>
        <dbReference type="EMBL" id="KKN79208.1"/>
    </source>
</evidence>
<name>A0A0F9WL08_9ZZZZ</name>